<proteinExistence type="predicted"/>
<dbReference type="InterPro" id="IPR019155">
    <property type="entry name" value="CLEC16A/TT9_N"/>
</dbReference>
<dbReference type="Pfam" id="PF09758">
    <property type="entry name" value="FPL"/>
    <property type="match status" value="1"/>
</dbReference>
<dbReference type="GO" id="GO:0007034">
    <property type="term" value="P:vacuolar transport"/>
    <property type="evidence" value="ECO:0007669"/>
    <property type="project" value="TreeGrafter"/>
</dbReference>
<evidence type="ECO:0000313" key="3">
    <source>
        <dbReference type="EMBL" id="CAD8086309.1"/>
    </source>
</evidence>
<dbReference type="InterPro" id="IPR039272">
    <property type="entry name" value="CLEC16A/TT9"/>
</dbReference>
<dbReference type="OrthoDB" id="294052at2759"/>
<sequence length="653" mass="77906">MQVIKDVKKLHKDLKKPDKSHKYKQIIQELSEYCLFGDHQKEEIFDYFAEQNILNLFYQKLKSANPQLTIFIIERMSMIISNLQNPLNLNYVLSNPVLHEFINHNYDFSNPEIVDYYVNFLKTIAIRINRDNLNLYFNQRYCSFPLLWQAQKFINYPDELVKSTVQNIILGLSKLSTEPQSEKQTELVVLNQNKIMNQFKHYLTSSPFNEVYNKYIMQIQEILQSINPESFDQLDKLESTLLFFNDLINECPVLSTLLEKLILNQLIQPILDSLLLNKNSQIRLGYEIGLFTIYLLLTKLPLVYSIMSFFCEDQIFIDTTMQHHILQKQSQKWVYDTRNMEQHFQQIFQKEFDDNQEKNNQFVQNQKTNLVQNPYKNQFIELLRSKHNTLLYIYLSIWFFAKQQNYQIPSIQIIKLLQLKEEIVFSKKLLELIILLMMNEDLKELEQFYLELRNKLVTMISNFKVTNKKLSEGLAVNWDVIEKFDWDDFKQSQPDVKLEDLKPYVDNSKLSEFKYVYLWILIKCLVKNVQKKKVENIYQIDQEIQLLQVCEFIQIPNSQNYLILDVESGYLIHACLQQKQNTAIVKFVQPLRSIEQSFQEDHLILECNTLCINQFKPYKIKFQKDIITSVIDRIYQAQQSMSQLIINKLEALL</sequence>
<dbReference type="GO" id="GO:1901096">
    <property type="term" value="P:regulation of autophagosome maturation"/>
    <property type="evidence" value="ECO:0007669"/>
    <property type="project" value="TreeGrafter"/>
</dbReference>
<evidence type="ECO:0000259" key="2">
    <source>
        <dbReference type="Pfam" id="PF09758"/>
    </source>
</evidence>
<dbReference type="AlphaFoldDB" id="A0A8S1N598"/>
<reference evidence="3" key="1">
    <citation type="submission" date="2021-01" db="EMBL/GenBank/DDBJ databases">
        <authorList>
            <consortium name="Genoscope - CEA"/>
            <person name="William W."/>
        </authorList>
    </citation>
    <scope>NUCLEOTIDE SEQUENCE</scope>
</reference>
<name>A0A8S1N598_9CILI</name>
<dbReference type="PANTHER" id="PTHR21481:SF0">
    <property type="entry name" value="PROTEIN CLEC16A"/>
    <property type="match status" value="1"/>
</dbReference>
<feature type="domain" description="FPL" evidence="2">
    <location>
        <begin position="27"/>
        <end position="171"/>
    </location>
</feature>
<protein>
    <recommendedName>
        <fullName evidence="2">FPL domain-containing protein</fullName>
    </recommendedName>
</protein>
<accession>A0A8S1N598</accession>
<dbReference type="GO" id="GO:0005770">
    <property type="term" value="C:late endosome"/>
    <property type="evidence" value="ECO:0007669"/>
    <property type="project" value="TreeGrafter"/>
</dbReference>
<dbReference type="Proteomes" id="UP000692954">
    <property type="component" value="Unassembled WGS sequence"/>
</dbReference>
<dbReference type="GO" id="GO:0005794">
    <property type="term" value="C:Golgi apparatus"/>
    <property type="evidence" value="ECO:0007669"/>
    <property type="project" value="TreeGrafter"/>
</dbReference>
<evidence type="ECO:0000313" key="4">
    <source>
        <dbReference type="Proteomes" id="UP000692954"/>
    </source>
</evidence>
<dbReference type="GO" id="GO:0006914">
    <property type="term" value="P:autophagy"/>
    <property type="evidence" value="ECO:0007669"/>
    <property type="project" value="UniProtKB-KW"/>
</dbReference>
<dbReference type="PANTHER" id="PTHR21481">
    <property type="entry name" value="PROTEIN CLEC16A"/>
    <property type="match status" value="1"/>
</dbReference>
<dbReference type="EMBL" id="CAJJDN010000049">
    <property type="protein sequence ID" value="CAD8086309.1"/>
    <property type="molecule type" value="Genomic_DNA"/>
</dbReference>
<dbReference type="GO" id="GO:0016197">
    <property type="term" value="P:endosomal transport"/>
    <property type="evidence" value="ECO:0007669"/>
    <property type="project" value="TreeGrafter"/>
</dbReference>
<keyword evidence="4" id="KW-1185">Reference proteome</keyword>
<gene>
    <name evidence="3" type="ORF">PSON_ATCC_30995.1.T0490298</name>
</gene>
<organism evidence="3 4">
    <name type="scientific">Paramecium sonneborni</name>
    <dbReference type="NCBI Taxonomy" id="65129"/>
    <lineage>
        <taxon>Eukaryota</taxon>
        <taxon>Sar</taxon>
        <taxon>Alveolata</taxon>
        <taxon>Ciliophora</taxon>
        <taxon>Intramacronucleata</taxon>
        <taxon>Oligohymenophorea</taxon>
        <taxon>Peniculida</taxon>
        <taxon>Parameciidae</taxon>
        <taxon>Paramecium</taxon>
    </lineage>
</organism>
<evidence type="ECO:0000256" key="1">
    <source>
        <dbReference type="ARBA" id="ARBA00023006"/>
    </source>
</evidence>
<comment type="caution">
    <text evidence="3">The sequence shown here is derived from an EMBL/GenBank/DDBJ whole genome shotgun (WGS) entry which is preliminary data.</text>
</comment>
<keyword evidence="1" id="KW-0072">Autophagy</keyword>